<accession>A0A291R073</accession>
<evidence type="ECO:0000313" key="1">
    <source>
        <dbReference type="EMBL" id="ATL49575.1"/>
    </source>
</evidence>
<reference evidence="1 2" key="1">
    <citation type="submission" date="2017-10" db="EMBL/GenBank/DDBJ databases">
        <title>Paenichitinophaga pekingensis gen. nov., sp. nov., isolated from activated sludge.</title>
        <authorList>
            <person name="Jin D."/>
            <person name="Kong X."/>
            <person name="Deng Y."/>
            <person name="Bai Z."/>
        </authorList>
    </citation>
    <scope>NUCLEOTIDE SEQUENCE [LARGE SCALE GENOMIC DNA]</scope>
    <source>
        <strain evidence="1 2">13</strain>
    </source>
</reference>
<proteinExistence type="predicted"/>
<name>A0A291R073_9BACT</name>
<dbReference type="Proteomes" id="UP000220133">
    <property type="component" value="Chromosome"/>
</dbReference>
<organism evidence="1 2">
    <name type="scientific">Chitinophaga caeni</name>
    <dbReference type="NCBI Taxonomy" id="2029983"/>
    <lineage>
        <taxon>Bacteria</taxon>
        <taxon>Pseudomonadati</taxon>
        <taxon>Bacteroidota</taxon>
        <taxon>Chitinophagia</taxon>
        <taxon>Chitinophagales</taxon>
        <taxon>Chitinophagaceae</taxon>
        <taxon>Chitinophaga</taxon>
    </lineage>
</organism>
<dbReference type="EMBL" id="CP023777">
    <property type="protein sequence ID" value="ATL49575.1"/>
    <property type="molecule type" value="Genomic_DNA"/>
</dbReference>
<evidence type="ECO:0000313" key="2">
    <source>
        <dbReference type="Proteomes" id="UP000220133"/>
    </source>
</evidence>
<protein>
    <recommendedName>
        <fullName evidence="3">Lipoprotein</fullName>
    </recommendedName>
</protein>
<evidence type="ECO:0008006" key="3">
    <source>
        <dbReference type="Google" id="ProtNLM"/>
    </source>
</evidence>
<gene>
    <name evidence="1" type="ORF">COR50_21690</name>
</gene>
<dbReference type="PROSITE" id="PS51257">
    <property type="entry name" value="PROKAR_LIPOPROTEIN"/>
    <property type="match status" value="1"/>
</dbReference>
<dbReference type="OrthoDB" id="653743at2"/>
<dbReference type="AlphaFoldDB" id="A0A291R073"/>
<sequence length="313" mass="34796">MNKLTWLLAIILLASACKSKKDASANDENAPLTYPAFRELFPKGQAPFTLAVDSVAVNLPDSLAFKTKVVTQFHLDSLLNDKGNKQKAHYFPMKYFKESAIDYFLVKKEAAATREVYLCLYDKEGAFINKILVGKSSANQNVNFSLDRRYNIKISTRETAKDGSDNIKEEFFDVSSQGEFILVLTNSNTPVASGQYFNPIDTLPQKHKLSGDYVLGENNIVSIRDGDTPHDFLFFIHLDKEKGACIAEMDGAGRFTTATNGHYKDKSSACSVEFKFSGNKVSLEESGCGAYRGIKCSFSGTYTKKKVQVKKTK</sequence>
<dbReference type="RefSeq" id="WP_098195942.1">
    <property type="nucleotide sequence ID" value="NZ_CP023777.1"/>
</dbReference>
<keyword evidence="2" id="KW-1185">Reference proteome</keyword>
<dbReference type="KEGG" id="cbae:COR50_21690"/>